<evidence type="ECO:0000313" key="1">
    <source>
        <dbReference type="EnsemblPlants" id="TuG1812G0300003069.01.T07.cds327937"/>
    </source>
</evidence>
<dbReference type="Proteomes" id="UP000015106">
    <property type="component" value="Chromosome 3"/>
</dbReference>
<reference evidence="1" key="3">
    <citation type="submission" date="2022-06" db="UniProtKB">
        <authorList>
            <consortium name="EnsemblPlants"/>
        </authorList>
    </citation>
    <scope>IDENTIFICATION</scope>
</reference>
<reference evidence="1" key="2">
    <citation type="submission" date="2018-03" db="EMBL/GenBank/DDBJ databases">
        <title>The Triticum urartu genome reveals the dynamic nature of wheat genome evolution.</title>
        <authorList>
            <person name="Ling H."/>
            <person name="Ma B."/>
            <person name="Shi X."/>
            <person name="Liu H."/>
            <person name="Dong L."/>
            <person name="Sun H."/>
            <person name="Cao Y."/>
            <person name="Gao Q."/>
            <person name="Zheng S."/>
            <person name="Li Y."/>
            <person name="Yu Y."/>
            <person name="Du H."/>
            <person name="Qi M."/>
            <person name="Li Y."/>
            <person name="Yu H."/>
            <person name="Cui Y."/>
            <person name="Wang N."/>
            <person name="Chen C."/>
            <person name="Wu H."/>
            <person name="Zhao Y."/>
            <person name="Zhang J."/>
            <person name="Li Y."/>
            <person name="Zhou W."/>
            <person name="Zhang B."/>
            <person name="Hu W."/>
            <person name="Eijk M."/>
            <person name="Tang J."/>
            <person name="Witsenboer H."/>
            <person name="Zhao S."/>
            <person name="Li Z."/>
            <person name="Zhang A."/>
            <person name="Wang D."/>
            <person name="Liang C."/>
        </authorList>
    </citation>
    <scope>NUCLEOTIDE SEQUENCE [LARGE SCALE GENOMIC DNA]</scope>
    <source>
        <strain evidence="1">cv. G1812</strain>
    </source>
</reference>
<accession>A0A8R7TXD7</accession>
<dbReference type="EnsemblPlants" id="TuG1812G0300003069.01.T07">
    <property type="protein sequence ID" value="TuG1812G0300003069.01.T07.cds327937"/>
    <property type="gene ID" value="TuG1812G0300003069.01"/>
</dbReference>
<sequence length="36" mass="4297">MLCTKLVKFDCYNHLLKKIIGQLQTLSEFYQTPQHN</sequence>
<dbReference type="Gramene" id="TuG1812G0300003069.01.T07">
    <property type="protein sequence ID" value="TuG1812G0300003069.01.T07.cds327937"/>
    <property type="gene ID" value="TuG1812G0300003069.01"/>
</dbReference>
<keyword evidence="2" id="KW-1185">Reference proteome</keyword>
<proteinExistence type="predicted"/>
<reference evidence="2" key="1">
    <citation type="journal article" date="2013" name="Nature">
        <title>Draft genome of the wheat A-genome progenitor Triticum urartu.</title>
        <authorList>
            <person name="Ling H.Q."/>
            <person name="Zhao S."/>
            <person name="Liu D."/>
            <person name="Wang J."/>
            <person name="Sun H."/>
            <person name="Zhang C."/>
            <person name="Fan H."/>
            <person name="Li D."/>
            <person name="Dong L."/>
            <person name="Tao Y."/>
            <person name="Gao C."/>
            <person name="Wu H."/>
            <person name="Li Y."/>
            <person name="Cui Y."/>
            <person name="Guo X."/>
            <person name="Zheng S."/>
            <person name="Wang B."/>
            <person name="Yu K."/>
            <person name="Liang Q."/>
            <person name="Yang W."/>
            <person name="Lou X."/>
            <person name="Chen J."/>
            <person name="Feng M."/>
            <person name="Jian J."/>
            <person name="Zhang X."/>
            <person name="Luo G."/>
            <person name="Jiang Y."/>
            <person name="Liu J."/>
            <person name="Wang Z."/>
            <person name="Sha Y."/>
            <person name="Zhang B."/>
            <person name="Wu H."/>
            <person name="Tang D."/>
            <person name="Shen Q."/>
            <person name="Xue P."/>
            <person name="Zou S."/>
            <person name="Wang X."/>
            <person name="Liu X."/>
            <person name="Wang F."/>
            <person name="Yang Y."/>
            <person name="An X."/>
            <person name="Dong Z."/>
            <person name="Zhang K."/>
            <person name="Zhang X."/>
            <person name="Luo M.C."/>
            <person name="Dvorak J."/>
            <person name="Tong Y."/>
            <person name="Wang J."/>
            <person name="Yang H."/>
            <person name="Li Z."/>
            <person name="Wang D."/>
            <person name="Zhang A."/>
            <person name="Wang J."/>
        </authorList>
    </citation>
    <scope>NUCLEOTIDE SEQUENCE</scope>
    <source>
        <strain evidence="2">cv. G1812</strain>
    </source>
</reference>
<organism evidence="1 2">
    <name type="scientific">Triticum urartu</name>
    <name type="common">Red wild einkorn</name>
    <name type="synonym">Crithodium urartu</name>
    <dbReference type="NCBI Taxonomy" id="4572"/>
    <lineage>
        <taxon>Eukaryota</taxon>
        <taxon>Viridiplantae</taxon>
        <taxon>Streptophyta</taxon>
        <taxon>Embryophyta</taxon>
        <taxon>Tracheophyta</taxon>
        <taxon>Spermatophyta</taxon>
        <taxon>Magnoliopsida</taxon>
        <taxon>Liliopsida</taxon>
        <taxon>Poales</taxon>
        <taxon>Poaceae</taxon>
        <taxon>BOP clade</taxon>
        <taxon>Pooideae</taxon>
        <taxon>Triticodae</taxon>
        <taxon>Triticeae</taxon>
        <taxon>Triticinae</taxon>
        <taxon>Triticum</taxon>
    </lineage>
</organism>
<protein>
    <submittedName>
        <fullName evidence="1">Uncharacterized protein</fullName>
    </submittedName>
</protein>
<gene>
    <name evidence="1" type="primary">LOC125544492</name>
</gene>
<name>A0A8R7TXD7_TRIUA</name>
<evidence type="ECO:0000313" key="2">
    <source>
        <dbReference type="Proteomes" id="UP000015106"/>
    </source>
</evidence>
<dbReference type="AlphaFoldDB" id="A0A8R7TXD7"/>